<dbReference type="STRING" id="1314782.A0A165QIZ2"/>
<proteinExistence type="predicted"/>
<keyword evidence="2" id="KW-1133">Transmembrane helix</keyword>
<keyword evidence="2" id="KW-0812">Transmembrane</keyword>
<evidence type="ECO:0000256" key="2">
    <source>
        <dbReference type="SAM" id="Phobius"/>
    </source>
</evidence>
<keyword evidence="4" id="KW-1185">Reference proteome</keyword>
<dbReference type="Proteomes" id="UP000076761">
    <property type="component" value="Unassembled WGS sequence"/>
</dbReference>
<dbReference type="PANTHER" id="PTHR48057:SF30">
    <property type="entry name" value="DNA-DAMAGE-REPAIR_TOLERATION DRT100-LIKE PROTEIN"/>
    <property type="match status" value="1"/>
</dbReference>
<name>A0A165QIZ2_9AGAM</name>
<evidence type="ECO:0000313" key="4">
    <source>
        <dbReference type="Proteomes" id="UP000076761"/>
    </source>
</evidence>
<keyword evidence="2" id="KW-0472">Membrane</keyword>
<protein>
    <submittedName>
        <fullName evidence="3">L domain-like protein</fullName>
    </submittedName>
</protein>
<feature type="transmembrane region" description="Helical" evidence="2">
    <location>
        <begin position="141"/>
        <end position="162"/>
    </location>
</feature>
<gene>
    <name evidence="3" type="ORF">NEOLEDRAFT_1097664</name>
</gene>
<evidence type="ECO:0000313" key="3">
    <source>
        <dbReference type="EMBL" id="KZT22489.1"/>
    </source>
</evidence>
<dbReference type="InterPro" id="IPR052595">
    <property type="entry name" value="LRRC69/RLP"/>
</dbReference>
<sequence>MTTKPQSSYNFRSSWKPASKFREHLSVDVPIDDAPIQHSRFSAESSPPSFRTASAATMNDSHPGSKVRDIEAQSQRSGFRNRLTHRFTNLFFDLRVLGKEPEIVPIQPPQLPDWPPLKVEDKLVRCACEQRHERNRKRIRIWLIILIIVLLFLFFNTVFLNVRVVRLSSAPPGPLATSITSTNSSSSPNTLSVDAQQCISQYTLDAPASPSSYPCSSCLPVLQSVPSGLSSTDPSDMQQVLNAIQFCGLKGIFDDSDSTAQTALHNQGWLNDTRFCAWNSVTCDGAGRVSSLQLTFPSVPSLFPSELVALTGLQSLSVIGNNAMPAGSLPSSFTNLTLLTTLHLESTALTALPDNLFSSLNKVTTLALIDNAQMGNTLPSSVTQLSLQSLVINGQSLNNPFPSFASSASLQSSLQLLDLSSTNLTASIPASITSFTALKELHLSSDNIQSPLPSSLPQSLQLLTLANNSGLSGTLSGCPSTLQSCSVTGTAVQVGSGCGVCTTSGSG</sequence>
<evidence type="ECO:0000256" key="1">
    <source>
        <dbReference type="SAM" id="MobiDB-lite"/>
    </source>
</evidence>
<dbReference type="EMBL" id="KV425595">
    <property type="protein sequence ID" value="KZT22489.1"/>
    <property type="molecule type" value="Genomic_DNA"/>
</dbReference>
<accession>A0A165QIZ2</accession>
<feature type="region of interest" description="Disordered" evidence="1">
    <location>
        <begin position="37"/>
        <end position="73"/>
    </location>
</feature>
<dbReference type="InterPro" id="IPR032675">
    <property type="entry name" value="LRR_dom_sf"/>
</dbReference>
<reference evidence="3 4" key="1">
    <citation type="journal article" date="2016" name="Mol. Biol. Evol.">
        <title>Comparative Genomics of Early-Diverging Mushroom-Forming Fungi Provides Insights into the Origins of Lignocellulose Decay Capabilities.</title>
        <authorList>
            <person name="Nagy L.G."/>
            <person name="Riley R."/>
            <person name="Tritt A."/>
            <person name="Adam C."/>
            <person name="Daum C."/>
            <person name="Floudas D."/>
            <person name="Sun H."/>
            <person name="Yadav J.S."/>
            <person name="Pangilinan J."/>
            <person name="Larsson K.H."/>
            <person name="Matsuura K."/>
            <person name="Barry K."/>
            <person name="Labutti K."/>
            <person name="Kuo R."/>
            <person name="Ohm R.A."/>
            <person name="Bhattacharya S.S."/>
            <person name="Shirouzu T."/>
            <person name="Yoshinaga Y."/>
            <person name="Martin F.M."/>
            <person name="Grigoriev I.V."/>
            <person name="Hibbett D.S."/>
        </authorList>
    </citation>
    <scope>NUCLEOTIDE SEQUENCE [LARGE SCALE GENOMIC DNA]</scope>
    <source>
        <strain evidence="3 4">HHB14362 ss-1</strain>
    </source>
</reference>
<dbReference type="PANTHER" id="PTHR48057">
    <property type="entry name" value="LEUCINE-RICH REPEAT SERINE/THREONINE-PROTEIN KINASE 1"/>
    <property type="match status" value="1"/>
</dbReference>
<dbReference type="SUPFAM" id="SSF52058">
    <property type="entry name" value="L domain-like"/>
    <property type="match status" value="1"/>
</dbReference>
<organism evidence="3 4">
    <name type="scientific">Neolentinus lepideus HHB14362 ss-1</name>
    <dbReference type="NCBI Taxonomy" id="1314782"/>
    <lineage>
        <taxon>Eukaryota</taxon>
        <taxon>Fungi</taxon>
        <taxon>Dikarya</taxon>
        <taxon>Basidiomycota</taxon>
        <taxon>Agaricomycotina</taxon>
        <taxon>Agaricomycetes</taxon>
        <taxon>Gloeophyllales</taxon>
        <taxon>Gloeophyllaceae</taxon>
        <taxon>Neolentinus</taxon>
    </lineage>
</organism>
<dbReference type="Gene3D" id="3.80.10.10">
    <property type="entry name" value="Ribonuclease Inhibitor"/>
    <property type="match status" value="1"/>
</dbReference>
<dbReference type="OrthoDB" id="676979at2759"/>
<feature type="compositionally biased region" description="Polar residues" evidence="1">
    <location>
        <begin position="39"/>
        <end position="62"/>
    </location>
</feature>
<dbReference type="InParanoid" id="A0A165QIZ2"/>
<dbReference type="AlphaFoldDB" id="A0A165QIZ2"/>